<evidence type="ECO:0008006" key="3">
    <source>
        <dbReference type="Google" id="ProtNLM"/>
    </source>
</evidence>
<dbReference type="EMBL" id="NBNE01002194">
    <property type="protein sequence ID" value="OWZ11206.1"/>
    <property type="molecule type" value="Genomic_DNA"/>
</dbReference>
<protein>
    <recommendedName>
        <fullName evidence="3">PX domain-containing protein</fullName>
    </recommendedName>
</protein>
<sequence length="252" mass="28769">MTDESNQNFVGHHIADSFAQCRPMSFDHTLQNSHGLASQLALPAKMDKRQLSDFNRLSSFGLLAGHEIVDTKVRFLGVVSVGDHCEYPLLIDTGIVKFTLHKRYSQFRALRQLLLGVCDEGKRKCRNGACFQLSQQLARIKFPRRKLRLKVHRDDEVRTAKERSTQLQFFVKTILEVYHTAPKRQVRCCVNSQCMILQSIRSFLDLGSSQMSEWKEFRENSSEIVSPLPSTSISSPPNCFINEAVEGVRKHT</sequence>
<dbReference type="OrthoDB" id="166284at2759"/>
<organism evidence="1 2">
    <name type="scientific">Phytophthora megakarya</name>
    <dbReference type="NCBI Taxonomy" id="4795"/>
    <lineage>
        <taxon>Eukaryota</taxon>
        <taxon>Sar</taxon>
        <taxon>Stramenopiles</taxon>
        <taxon>Oomycota</taxon>
        <taxon>Peronosporomycetes</taxon>
        <taxon>Peronosporales</taxon>
        <taxon>Peronosporaceae</taxon>
        <taxon>Phytophthora</taxon>
    </lineage>
</organism>
<comment type="caution">
    <text evidence="1">The sequence shown here is derived from an EMBL/GenBank/DDBJ whole genome shotgun (WGS) entry which is preliminary data.</text>
</comment>
<accession>A0A225W0H6</accession>
<keyword evidence="2" id="KW-1185">Reference proteome</keyword>
<dbReference type="SUPFAM" id="SSF64268">
    <property type="entry name" value="PX domain"/>
    <property type="match status" value="1"/>
</dbReference>
<dbReference type="InterPro" id="IPR036871">
    <property type="entry name" value="PX_dom_sf"/>
</dbReference>
<reference evidence="2" key="1">
    <citation type="submission" date="2017-03" db="EMBL/GenBank/DDBJ databases">
        <title>Phytopthora megakarya and P. palmivora, two closely related causual agents of cacao black pod achieved similar genome size and gene model numbers by different mechanisms.</title>
        <authorList>
            <person name="Ali S."/>
            <person name="Shao J."/>
            <person name="Larry D.J."/>
            <person name="Kronmiller B."/>
            <person name="Shen D."/>
            <person name="Strem M.D."/>
            <person name="Melnick R.L."/>
            <person name="Guiltinan M.J."/>
            <person name="Tyler B.M."/>
            <person name="Meinhardt L.W."/>
            <person name="Bailey B.A."/>
        </authorList>
    </citation>
    <scope>NUCLEOTIDE SEQUENCE [LARGE SCALE GENOMIC DNA]</scope>
    <source>
        <strain evidence="2">zdho120</strain>
    </source>
</reference>
<proteinExistence type="predicted"/>
<dbReference type="Gene3D" id="3.30.1520.10">
    <property type="entry name" value="Phox-like domain"/>
    <property type="match status" value="1"/>
</dbReference>
<dbReference type="GO" id="GO:0035091">
    <property type="term" value="F:phosphatidylinositol binding"/>
    <property type="evidence" value="ECO:0007669"/>
    <property type="project" value="InterPro"/>
</dbReference>
<evidence type="ECO:0000313" key="1">
    <source>
        <dbReference type="EMBL" id="OWZ11206.1"/>
    </source>
</evidence>
<name>A0A225W0H6_9STRA</name>
<evidence type="ECO:0000313" key="2">
    <source>
        <dbReference type="Proteomes" id="UP000198211"/>
    </source>
</evidence>
<gene>
    <name evidence="1" type="ORF">PHMEG_00015813</name>
</gene>
<dbReference type="Proteomes" id="UP000198211">
    <property type="component" value="Unassembled WGS sequence"/>
</dbReference>
<dbReference type="AlphaFoldDB" id="A0A225W0H6"/>